<protein>
    <recommendedName>
        <fullName evidence="4">DUF962 domain protein</fullName>
    </recommendedName>
</protein>
<evidence type="ECO:0000256" key="1">
    <source>
        <dbReference type="SAM" id="Phobius"/>
    </source>
</evidence>
<dbReference type="InParanoid" id="A0A0C3ASD5"/>
<reference evidence="2 3" key="1">
    <citation type="submission" date="2014-04" db="EMBL/GenBank/DDBJ databases">
        <authorList>
            <consortium name="DOE Joint Genome Institute"/>
            <person name="Kuo A."/>
            <person name="Kohler A."/>
            <person name="Nagy L.G."/>
            <person name="Floudas D."/>
            <person name="Copeland A."/>
            <person name="Barry K.W."/>
            <person name="Cichocki N."/>
            <person name="Veneault-Fourrey C."/>
            <person name="LaButti K."/>
            <person name="Lindquist E.A."/>
            <person name="Lipzen A."/>
            <person name="Lundell T."/>
            <person name="Morin E."/>
            <person name="Murat C."/>
            <person name="Sun H."/>
            <person name="Tunlid A."/>
            <person name="Henrissat B."/>
            <person name="Grigoriev I.V."/>
            <person name="Hibbett D.S."/>
            <person name="Martin F."/>
            <person name="Nordberg H.P."/>
            <person name="Cantor M.N."/>
            <person name="Hua S.X."/>
        </authorList>
    </citation>
    <scope>NUCLEOTIDE SEQUENCE [LARGE SCALE GENOMIC DNA]</scope>
    <source>
        <strain evidence="2 3">Foug A</strain>
    </source>
</reference>
<dbReference type="PANTHER" id="PTHR28026">
    <property type="entry name" value="DUF962 DOMAIN PROTEIN (AFU_ORTHOLOGUE AFUA_8G05310)"/>
    <property type="match status" value="1"/>
</dbReference>
<dbReference type="EMBL" id="KN822011">
    <property type="protein sequence ID" value="KIM67852.1"/>
    <property type="molecule type" value="Genomic_DNA"/>
</dbReference>
<feature type="transmembrane region" description="Helical" evidence="1">
    <location>
        <begin position="90"/>
        <end position="109"/>
    </location>
</feature>
<dbReference type="GO" id="GO:0016020">
    <property type="term" value="C:membrane"/>
    <property type="evidence" value="ECO:0007669"/>
    <property type="project" value="GOC"/>
</dbReference>
<feature type="transmembrane region" description="Helical" evidence="1">
    <location>
        <begin position="64"/>
        <end position="84"/>
    </location>
</feature>
<proteinExistence type="predicted"/>
<feature type="transmembrane region" description="Helical" evidence="1">
    <location>
        <begin position="147"/>
        <end position="167"/>
    </location>
</feature>
<dbReference type="InterPro" id="IPR009305">
    <property type="entry name" value="Mpo1-like"/>
</dbReference>
<dbReference type="PANTHER" id="PTHR28026:SF9">
    <property type="entry name" value="2-HYDROXY-PALMITIC ACID DIOXYGENASE MPO1"/>
    <property type="match status" value="1"/>
</dbReference>
<dbReference type="OrthoDB" id="2124888at2759"/>
<keyword evidence="3" id="KW-1185">Reference proteome</keyword>
<keyword evidence="1" id="KW-1133">Transmembrane helix</keyword>
<evidence type="ECO:0000313" key="2">
    <source>
        <dbReference type="EMBL" id="KIM67852.1"/>
    </source>
</evidence>
<dbReference type="HOGENOM" id="CLU_081702_1_0_1"/>
<evidence type="ECO:0008006" key="4">
    <source>
        <dbReference type="Google" id="ProtNLM"/>
    </source>
</evidence>
<dbReference type="FunCoup" id="A0A0C3ASD5">
    <property type="interactions" value="110"/>
</dbReference>
<name>A0A0C3ASD5_9AGAM</name>
<dbReference type="Proteomes" id="UP000053989">
    <property type="component" value="Unassembled WGS sequence"/>
</dbReference>
<sequence length="201" mass="22729">MQTVLNFDLRKQLAFYGAYHSNPVNIWIHIFGVPAILWSALVLGTRLPPPTFLPSVHYVVNEYMIFETNAPALTMALYMVYYAILDPVATLLFVPQMTLTVLTATAFSYRPNAVRDALIVQTASWIAQFIGHGYAEGRAPALLDNLVGALVTAPFFVHLEILFYFGYRPALHKQLKNDVGVEITRIRREKAEKERARKKTS</sequence>
<keyword evidence="1" id="KW-0472">Membrane</keyword>
<dbReference type="GO" id="GO:0046521">
    <property type="term" value="P:sphingoid catabolic process"/>
    <property type="evidence" value="ECO:0007669"/>
    <property type="project" value="TreeGrafter"/>
</dbReference>
<dbReference type="AlphaFoldDB" id="A0A0C3ASD5"/>
<reference evidence="3" key="2">
    <citation type="submission" date="2015-01" db="EMBL/GenBank/DDBJ databases">
        <title>Evolutionary Origins and Diversification of the Mycorrhizal Mutualists.</title>
        <authorList>
            <consortium name="DOE Joint Genome Institute"/>
            <consortium name="Mycorrhizal Genomics Consortium"/>
            <person name="Kohler A."/>
            <person name="Kuo A."/>
            <person name="Nagy L.G."/>
            <person name="Floudas D."/>
            <person name="Copeland A."/>
            <person name="Barry K.W."/>
            <person name="Cichocki N."/>
            <person name="Veneault-Fourrey C."/>
            <person name="LaButti K."/>
            <person name="Lindquist E.A."/>
            <person name="Lipzen A."/>
            <person name="Lundell T."/>
            <person name="Morin E."/>
            <person name="Murat C."/>
            <person name="Riley R."/>
            <person name="Ohm R."/>
            <person name="Sun H."/>
            <person name="Tunlid A."/>
            <person name="Henrissat B."/>
            <person name="Grigoriev I.V."/>
            <person name="Hibbett D.S."/>
            <person name="Martin F."/>
        </authorList>
    </citation>
    <scope>NUCLEOTIDE SEQUENCE [LARGE SCALE GENOMIC DNA]</scope>
    <source>
        <strain evidence="3">Foug A</strain>
    </source>
</reference>
<feature type="transmembrane region" description="Helical" evidence="1">
    <location>
        <begin position="26"/>
        <end position="43"/>
    </location>
</feature>
<dbReference type="GO" id="GO:0005783">
    <property type="term" value="C:endoplasmic reticulum"/>
    <property type="evidence" value="ECO:0007669"/>
    <property type="project" value="TreeGrafter"/>
</dbReference>
<dbReference type="Pfam" id="PF06127">
    <property type="entry name" value="Mpo1-like"/>
    <property type="match status" value="1"/>
</dbReference>
<accession>A0A0C3ASD5</accession>
<evidence type="ECO:0000313" key="3">
    <source>
        <dbReference type="Proteomes" id="UP000053989"/>
    </source>
</evidence>
<keyword evidence="1" id="KW-0812">Transmembrane</keyword>
<organism evidence="2 3">
    <name type="scientific">Scleroderma citrinum Foug A</name>
    <dbReference type="NCBI Taxonomy" id="1036808"/>
    <lineage>
        <taxon>Eukaryota</taxon>
        <taxon>Fungi</taxon>
        <taxon>Dikarya</taxon>
        <taxon>Basidiomycota</taxon>
        <taxon>Agaricomycotina</taxon>
        <taxon>Agaricomycetes</taxon>
        <taxon>Agaricomycetidae</taxon>
        <taxon>Boletales</taxon>
        <taxon>Sclerodermatineae</taxon>
        <taxon>Sclerodermataceae</taxon>
        <taxon>Scleroderma</taxon>
    </lineage>
</organism>
<gene>
    <name evidence="2" type="ORF">SCLCIDRAFT_13936</name>
</gene>